<dbReference type="InterPro" id="IPR027417">
    <property type="entry name" value="P-loop_NTPase"/>
</dbReference>
<dbReference type="Pfam" id="PF09250">
    <property type="entry name" value="Prim-Pol"/>
    <property type="match status" value="1"/>
</dbReference>
<accession>A0A849K512</accession>
<keyword evidence="1" id="KW-0378">Hydrolase</keyword>
<dbReference type="RefSeq" id="WP_171247475.1">
    <property type="nucleotide sequence ID" value="NZ_JABFAJ010000019.1"/>
</dbReference>
<feature type="compositionally biased region" description="Basic and acidic residues" evidence="2">
    <location>
        <begin position="302"/>
        <end position="313"/>
    </location>
</feature>
<dbReference type="EMBL" id="JABFAJ010000019">
    <property type="protein sequence ID" value="NNU27971.1"/>
    <property type="molecule type" value="Genomic_DNA"/>
</dbReference>
<evidence type="ECO:0000259" key="3">
    <source>
        <dbReference type="SMART" id="SM00943"/>
    </source>
</evidence>
<evidence type="ECO:0000313" key="4">
    <source>
        <dbReference type="EMBL" id="NNU27971.1"/>
    </source>
</evidence>
<name>A0A849K512_9MICO</name>
<feature type="compositionally biased region" description="Low complexity" evidence="2">
    <location>
        <begin position="20"/>
        <end position="30"/>
    </location>
</feature>
<evidence type="ECO:0000256" key="1">
    <source>
        <dbReference type="ARBA" id="ARBA00022801"/>
    </source>
</evidence>
<dbReference type="InterPro" id="IPR015330">
    <property type="entry name" value="DNA_primase/pol_bifunc_N"/>
</dbReference>
<feature type="region of interest" description="Disordered" evidence="2">
    <location>
        <begin position="1"/>
        <end position="44"/>
    </location>
</feature>
<dbReference type="CDD" id="cd04859">
    <property type="entry name" value="Prim_Pol"/>
    <property type="match status" value="1"/>
</dbReference>
<dbReference type="Proteomes" id="UP000557204">
    <property type="component" value="Unassembled WGS sequence"/>
</dbReference>
<keyword evidence="5" id="KW-1185">Reference proteome</keyword>
<sequence length="673" mass="74003">MAPRLDSRTLQAVRAHGTSDTPADAPATTPDSRDGQRDPFAGLPEGVRLFPLRRVTSDGECTCSRDHCASAGKHPTITGWEARATSEPAEVRRWLDRFGGNLGVACGPSGLVVLDADRKRELERLCKAYGHDVPSTFKVRTGKGFHYWFRVPDDVEVRNSDALRALGFEVDVRGAGGFVVAPGSTHVSGRRYEVADDTEPQSLPDWVLELLQATTPDPGDDGDAPVSEAQALAALDAACEDLADAVNGQRNGTLNAKAYYLGRMVGGGLLDRAEVEERLTEVALEAGLGKDETRATLRSGLRRGEARPRKVADDDSDAEPPSTLTALDWAEAWRQYREGGSSEDWIVYPLLPARRLVVLYSLPKVGKSLLMLEVAVGIACGTEVLGSTPPRPHRVLYLDYENDPMGDLLPRLESMGHDESLDLSNLHLLSFPVLGGLDTRLGAQRLLEYVDEHDVEVVVIDTVSRAVDGPENDNDTWLNMYRHLGLALKQRGVSLIRMDHAGKDETKGQRGGSAKSGDVDAVWRLTRQGDSQSRFVLACEAHRHQVPHTKLVLTRHADPLVHEAELVEHHHAEAEPDEFRPTHLMERISVWLETYGPATRSVVVKGKDENGQFNVPGKAQAKGRAFSLLVSEEYLRRKSGDEYEVVRGYREDTEEPGEPAGNRLSDEEVDETW</sequence>
<dbReference type="PANTHER" id="PTHR35372:SF2">
    <property type="entry name" value="SF3 HELICASE DOMAIN-CONTAINING PROTEIN"/>
    <property type="match status" value="1"/>
</dbReference>
<evidence type="ECO:0000256" key="2">
    <source>
        <dbReference type="SAM" id="MobiDB-lite"/>
    </source>
</evidence>
<organism evidence="4 5">
    <name type="scientific">Isoptericola sediminis</name>
    <dbReference type="NCBI Taxonomy" id="2733572"/>
    <lineage>
        <taxon>Bacteria</taxon>
        <taxon>Bacillati</taxon>
        <taxon>Actinomycetota</taxon>
        <taxon>Actinomycetes</taxon>
        <taxon>Micrococcales</taxon>
        <taxon>Promicromonosporaceae</taxon>
        <taxon>Isoptericola</taxon>
    </lineage>
</organism>
<dbReference type="SUPFAM" id="SSF56747">
    <property type="entry name" value="Prim-pol domain"/>
    <property type="match status" value="1"/>
</dbReference>
<dbReference type="SMART" id="SM00943">
    <property type="entry name" value="Prim-Pol"/>
    <property type="match status" value="1"/>
</dbReference>
<reference evidence="4 5" key="1">
    <citation type="submission" date="2020-05" db="EMBL/GenBank/DDBJ databases">
        <title>Genome sequence of Isoptericola sp. JC619 isolated from Chilika lagoon, India.</title>
        <authorList>
            <person name="Kumar D."/>
            <person name="Appam K."/>
            <person name="Gandham S."/>
            <person name="Uppada J."/>
            <person name="Sasikala C."/>
            <person name="Venkata Ramana C."/>
        </authorList>
    </citation>
    <scope>NUCLEOTIDE SEQUENCE [LARGE SCALE GENOMIC DNA]</scope>
    <source>
        <strain evidence="4 5">JC619</strain>
    </source>
</reference>
<dbReference type="InterPro" id="IPR051620">
    <property type="entry name" value="ORF904-like_C"/>
</dbReference>
<feature type="region of interest" description="Disordered" evidence="2">
    <location>
        <begin position="295"/>
        <end position="322"/>
    </location>
</feature>
<dbReference type="Pfam" id="PF13481">
    <property type="entry name" value="AAA_25"/>
    <property type="match status" value="1"/>
</dbReference>
<dbReference type="PANTHER" id="PTHR35372">
    <property type="entry name" value="ATP BINDING PROTEIN-RELATED"/>
    <property type="match status" value="1"/>
</dbReference>
<gene>
    <name evidence="4" type="ORF">HLI28_10505</name>
</gene>
<proteinExistence type="predicted"/>
<dbReference type="AlphaFoldDB" id="A0A849K512"/>
<evidence type="ECO:0000313" key="5">
    <source>
        <dbReference type="Proteomes" id="UP000557204"/>
    </source>
</evidence>
<dbReference type="GO" id="GO:0016787">
    <property type="term" value="F:hydrolase activity"/>
    <property type="evidence" value="ECO:0007669"/>
    <property type="project" value="UniProtKB-KW"/>
</dbReference>
<comment type="caution">
    <text evidence="4">The sequence shown here is derived from an EMBL/GenBank/DDBJ whole genome shotgun (WGS) entry which is preliminary data.</text>
</comment>
<dbReference type="Gene3D" id="3.40.50.300">
    <property type="entry name" value="P-loop containing nucleotide triphosphate hydrolases"/>
    <property type="match status" value="1"/>
</dbReference>
<feature type="domain" description="DNA primase/polymerase bifunctional N-terminal" evidence="3">
    <location>
        <begin position="40"/>
        <end position="207"/>
    </location>
</feature>
<dbReference type="SUPFAM" id="SSF52540">
    <property type="entry name" value="P-loop containing nucleoside triphosphate hydrolases"/>
    <property type="match status" value="1"/>
</dbReference>
<feature type="region of interest" description="Disordered" evidence="2">
    <location>
        <begin position="646"/>
        <end position="673"/>
    </location>
</feature>
<protein>
    <submittedName>
        <fullName evidence="4">AAA family ATPase</fullName>
    </submittedName>
</protein>